<comment type="subcellular location">
    <subcellularLocation>
        <location evidence="1">Endoplasmic reticulum membrane</location>
        <topology evidence="1">Multi-pass membrane protein</topology>
    </subcellularLocation>
</comment>
<dbReference type="GO" id="GO:0007030">
    <property type="term" value="P:Golgi organization"/>
    <property type="evidence" value="ECO:0007669"/>
    <property type="project" value="TreeGrafter"/>
</dbReference>
<dbReference type="GO" id="GO:0015031">
    <property type="term" value="P:protein transport"/>
    <property type="evidence" value="ECO:0007669"/>
    <property type="project" value="UniProtKB-KW"/>
</dbReference>
<dbReference type="PANTHER" id="PTHR23427">
    <property type="entry name" value="SURFEIT LOCUS PROTEIN"/>
    <property type="match status" value="1"/>
</dbReference>
<dbReference type="GO" id="GO:0005793">
    <property type="term" value="C:endoplasmic reticulum-Golgi intermediate compartment"/>
    <property type="evidence" value="ECO:0007669"/>
    <property type="project" value="TreeGrafter"/>
</dbReference>
<evidence type="ECO:0000256" key="8">
    <source>
        <dbReference type="ARBA" id="ARBA00023136"/>
    </source>
</evidence>
<feature type="transmembrane region" description="Helical" evidence="9">
    <location>
        <begin position="93"/>
        <end position="112"/>
    </location>
</feature>
<dbReference type="InterPro" id="IPR045214">
    <property type="entry name" value="Surf1/Surf4"/>
</dbReference>
<evidence type="ECO:0000256" key="4">
    <source>
        <dbReference type="ARBA" id="ARBA00022692"/>
    </source>
</evidence>
<gene>
    <name evidence="10" type="ORF">BGW38_004759</name>
</gene>
<evidence type="ECO:0000256" key="2">
    <source>
        <dbReference type="ARBA" id="ARBA00006945"/>
    </source>
</evidence>
<sequence>MDFAKETSRELEEYVDRIGQPIRPYIPVIARFLIVATFLEDSLRLMTQFNGQNYYLTRMRGFPWGVSHMFIAVNILTMLVCSLMVIARKFPEYAAGGLLGVIIFQAFGYGLVFELNFFLRNLSVIGGLLMVVSDSLNKRRQLFAGLPSVTENDKRTYFQLAGRVLLIFLFIGFIFNGSWSLARIVGSIVGLIACGMIAIGFKAKWSAMFLVVFLSVFNIVVNNWWSTSNAHFQNDFLKYDFFQTLSIMGGLLLLVTIGPGGMSMDEKKKDY</sequence>
<accession>A0A9P6FZY5</accession>
<comment type="caution">
    <text evidence="10">The sequence shown here is derived from an EMBL/GenBank/DDBJ whole genome shotgun (WGS) entry which is preliminary data.</text>
</comment>
<keyword evidence="11" id="KW-1185">Reference proteome</keyword>
<keyword evidence="5" id="KW-0256">Endoplasmic reticulum</keyword>
<organism evidence="10 11">
    <name type="scientific">Lunasporangiospora selenospora</name>
    <dbReference type="NCBI Taxonomy" id="979761"/>
    <lineage>
        <taxon>Eukaryota</taxon>
        <taxon>Fungi</taxon>
        <taxon>Fungi incertae sedis</taxon>
        <taxon>Mucoromycota</taxon>
        <taxon>Mortierellomycotina</taxon>
        <taxon>Mortierellomycetes</taxon>
        <taxon>Mortierellales</taxon>
        <taxon>Mortierellaceae</taxon>
        <taxon>Lunasporangiospora</taxon>
    </lineage>
</organism>
<feature type="transmembrane region" description="Helical" evidence="9">
    <location>
        <begin position="245"/>
        <end position="264"/>
    </location>
</feature>
<dbReference type="InterPro" id="IPR002995">
    <property type="entry name" value="Surf4"/>
</dbReference>
<comment type="similarity">
    <text evidence="2">Belongs to the SURF4 family.</text>
</comment>
<dbReference type="GO" id="GO:0005789">
    <property type="term" value="C:endoplasmic reticulum membrane"/>
    <property type="evidence" value="ECO:0007669"/>
    <property type="project" value="UniProtKB-SubCell"/>
</dbReference>
<reference evidence="10" key="1">
    <citation type="journal article" date="2020" name="Fungal Divers.">
        <title>Resolving the Mortierellaceae phylogeny through synthesis of multi-gene phylogenetics and phylogenomics.</title>
        <authorList>
            <person name="Vandepol N."/>
            <person name="Liber J."/>
            <person name="Desiro A."/>
            <person name="Na H."/>
            <person name="Kennedy M."/>
            <person name="Barry K."/>
            <person name="Grigoriev I.V."/>
            <person name="Miller A.N."/>
            <person name="O'Donnell K."/>
            <person name="Stajich J.E."/>
            <person name="Bonito G."/>
        </authorList>
    </citation>
    <scope>NUCLEOTIDE SEQUENCE</scope>
    <source>
        <strain evidence="10">KOD1015</strain>
    </source>
</reference>
<evidence type="ECO:0000313" key="10">
    <source>
        <dbReference type="EMBL" id="KAF9584895.1"/>
    </source>
</evidence>
<dbReference type="AlphaFoldDB" id="A0A9P6FZY5"/>
<evidence type="ECO:0000256" key="9">
    <source>
        <dbReference type="SAM" id="Phobius"/>
    </source>
</evidence>
<dbReference type="OrthoDB" id="7859621at2759"/>
<dbReference type="PANTHER" id="PTHR23427:SF1">
    <property type="entry name" value="SURFEIT LOCUS PROTEIN 4"/>
    <property type="match status" value="1"/>
</dbReference>
<feature type="transmembrane region" description="Helical" evidence="9">
    <location>
        <begin position="66"/>
        <end position="86"/>
    </location>
</feature>
<dbReference type="Proteomes" id="UP000780801">
    <property type="component" value="Unassembled WGS sequence"/>
</dbReference>
<name>A0A9P6FZY5_9FUNG</name>
<feature type="transmembrane region" description="Helical" evidence="9">
    <location>
        <begin position="157"/>
        <end position="175"/>
    </location>
</feature>
<evidence type="ECO:0000256" key="1">
    <source>
        <dbReference type="ARBA" id="ARBA00004477"/>
    </source>
</evidence>
<evidence type="ECO:0000313" key="11">
    <source>
        <dbReference type="Proteomes" id="UP000780801"/>
    </source>
</evidence>
<protein>
    <submittedName>
        <fullName evidence="10">Uncharacterized protein</fullName>
    </submittedName>
</protein>
<evidence type="ECO:0000256" key="3">
    <source>
        <dbReference type="ARBA" id="ARBA00022448"/>
    </source>
</evidence>
<dbReference type="Pfam" id="PF02077">
    <property type="entry name" value="SURF4"/>
    <property type="match status" value="1"/>
</dbReference>
<keyword evidence="6" id="KW-0653">Protein transport</keyword>
<evidence type="ECO:0000256" key="7">
    <source>
        <dbReference type="ARBA" id="ARBA00022989"/>
    </source>
</evidence>
<feature type="transmembrane region" description="Helical" evidence="9">
    <location>
        <begin position="208"/>
        <end position="225"/>
    </location>
</feature>
<dbReference type="EMBL" id="JAABOA010000303">
    <property type="protein sequence ID" value="KAF9584895.1"/>
    <property type="molecule type" value="Genomic_DNA"/>
</dbReference>
<evidence type="ECO:0000256" key="5">
    <source>
        <dbReference type="ARBA" id="ARBA00022824"/>
    </source>
</evidence>
<keyword evidence="8 9" id="KW-0472">Membrane</keyword>
<evidence type="ECO:0000256" key="6">
    <source>
        <dbReference type="ARBA" id="ARBA00022927"/>
    </source>
</evidence>
<keyword evidence="3" id="KW-0813">Transport</keyword>
<feature type="transmembrane region" description="Helical" evidence="9">
    <location>
        <begin position="181"/>
        <end position="201"/>
    </location>
</feature>
<proteinExistence type="inferred from homology"/>
<keyword evidence="4 9" id="KW-0812">Transmembrane</keyword>
<keyword evidence="7 9" id="KW-1133">Transmembrane helix</keyword>
<dbReference type="PROSITE" id="PS01339">
    <property type="entry name" value="SURF4"/>
    <property type="match status" value="1"/>
</dbReference>